<accession>A0A914Q5K7</accession>
<evidence type="ECO:0000313" key="1">
    <source>
        <dbReference type="Proteomes" id="UP000887578"/>
    </source>
</evidence>
<protein>
    <submittedName>
        <fullName evidence="2">CUB domain-containing protein</fullName>
    </submittedName>
</protein>
<name>A0A914Q5K7_9BILA</name>
<organism evidence="1 2">
    <name type="scientific">Panagrolaimus davidi</name>
    <dbReference type="NCBI Taxonomy" id="227884"/>
    <lineage>
        <taxon>Eukaryota</taxon>
        <taxon>Metazoa</taxon>
        <taxon>Ecdysozoa</taxon>
        <taxon>Nematoda</taxon>
        <taxon>Chromadorea</taxon>
        <taxon>Rhabditida</taxon>
        <taxon>Tylenchina</taxon>
        <taxon>Panagrolaimomorpha</taxon>
        <taxon>Panagrolaimoidea</taxon>
        <taxon>Panagrolaimidae</taxon>
        <taxon>Panagrolaimus</taxon>
    </lineage>
</organism>
<reference evidence="2" key="1">
    <citation type="submission" date="2022-11" db="UniProtKB">
        <authorList>
            <consortium name="WormBaseParasite"/>
        </authorList>
    </citation>
    <scope>IDENTIFICATION</scope>
</reference>
<evidence type="ECO:0000313" key="2">
    <source>
        <dbReference type="WBParaSite" id="PDA_v2.g26683.t1"/>
    </source>
</evidence>
<dbReference type="AlphaFoldDB" id="A0A914Q5K7"/>
<dbReference type="WBParaSite" id="PDA_v2.g26683.t1">
    <property type="protein sequence ID" value="PDA_v2.g26683.t1"/>
    <property type="gene ID" value="PDA_v2.g26683"/>
</dbReference>
<keyword evidence="1" id="KW-1185">Reference proteome</keyword>
<sequence length="318" mass="35853">MLNGAADILLFSDDNNNQNTKNVEKYNSNFDIVTFTTFSNSLSLKLNTTSQGTWSAFQAAIVTYVDGSDLNSCPLAGESFDFVENSEQIIPISNTFGSGEYDYKKCSWFFETNSFQQLKVVVQSIQIADEVELILNADEKMVKNFTSSDISQVFYFNGTSFNLTYEYKFANTTEIKFFLLVSAITLPSENYTTDGCQLPEFNDTLSKTIYTNIDYNIGYPAYQKCKNLINIPRNFEGILSITEYLFEGCCDKLSVIYGTNIVQPIGWDNKYPNFYTINRDVDGGELVFVSDGNTQSAGFTAELQLYGNNISPLKRTYI</sequence>
<dbReference type="Proteomes" id="UP000887578">
    <property type="component" value="Unplaced"/>
</dbReference>
<proteinExistence type="predicted"/>